<evidence type="ECO:0000256" key="2">
    <source>
        <dbReference type="ARBA" id="ARBA00022801"/>
    </source>
</evidence>
<dbReference type="Proteomes" id="UP000247781">
    <property type="component" value="Unassembled WGS sequence"/>
</dbReference>
<feature type="chain" id="PRO_5039256232" evidence="3">
    <location>
        <begin position="36"/>
        <end position="263"/>
    </location>
</feature>
<keyword evidence="5" id="KW-1185">Reference proteome</keyword>
<sequence>MTRVCPIVRRCGHLALAALCVVACLTGGAAAPAWAGQPGRLDFGGLARTYSLHVPPGLEHPAGLVVNLHGAGMIGAGWEWDTNYDAVADAHGFIVVYPDGVDFSWADGRGASVPDHQGIDDVGFITGLVAKLVSDFGVDPGHVFATGISAGAFMVNRLACERADVFAAIAPVAGTLGVNVGCAPSRPVAVLETHGTADPVVPFNGGPMVGRGGPSDIISAPAMAARWQQAGGPVEFRQIDGGGHIWPGDASEASAQFFASHAR</sequence>
<dbReference type="AlphaFoldDB" id="A0A318HMZ9"/>
<organism evidence="4 5">
    <name type="scientific">Mycolicibacterium moriokaense</name>
    <dbReference type="NCBI Taxonomy" id="39691"/>
    <lineage>
        <taxon>Bacteria</taxon>
        <taxon>Bacillati</taxon>
        <taxon>Actinomycetota</taxon>
        <taxon>Actinomycetes</taxon>
        <taxon>Mycobacteriales</taxon>
        <taxon>Mycobacteriaceae</taxon>
        <taxon>Mycolicibacterium</taxon>
    </lineage>
</organism>
<feature type="signal peptide" evidence="3">
    <location>
        <begin position="1"/>
        <end position="35"/>
    </location>
</feature>
<accession>A0A318HMZ9</accession>
<evidence type="ECO:0000256" key="1">
    <source>
        <dbReference type="ARBA" id="ARBA00022729"/>
    </source>
</evidence>
<dbReference type="SUPFAM" id="SSF53474">
    <property type="entry name" value="alpha/beta-Hydrolases"/>
    <property type="match status" value="1"/>
</dbReference>
<dbReference type="Gene3D" id="3.40.50.1820">
    <property type="entry name" value="alpha/beta hydrolase"/>
    <property type="match status" value="1"/>
</dbReference>
<evidence type="ECO:0000313" key="4">
    <source>
        <dbReference type="EMBL" id="PXX05368.1"/>
    </source>
</evidence>
<keyword evidence="2" id="KW-0378">Hydrolase</keyword>
<keyword evidence="1 3" id="KW-0732">Signal</keyword>
<dbReference type="Pfam" id="PF10503">
    <property type="entry name" value="Esterase_PHB"/>
    <property type="match status" value="1"/>
</dbReference>
<reference evidence="5" key="1">
    <citation type="submission" date="2018-05" db="EMBL/GenBank/DDBJ databases">
        <authorList>
            <person name="Deangelis K."/>
            <person name="Huntemann M."/>
            <person name="Clum A."/>
            <person name="Pillay M."/>
            <person name="Palaniappan K."/>
            <person name="Varghese N."/>
            <person name="Mikhailova N."/>
            <person name="Stamatis D."/>
            <person name="Reddy T."/>
            <person name="Daum C."/>
            <person name="Shapiro N."/>
            <person name="Ivanova N."/>
            <person name="Kyrpides N."/>
            <person name="Woyke T."/>
        </authorList>
    </citation>
    <scope>NUCLEOTIDE SEQUENCE [LARGE SCALE GENOMIC DNA]</scope>
    <source>
        <strain evidence="5">GAS496</strain>
    </source>
</reference>
<dbReference type="InterPro" id="IPR010126">
    <property type="entry name" value="Esterase_phb"/>
</dbReference>
<dbReference type="RefSeq" id="WP_110318482.1">
    <property type="nucleotide sequence ID" value="NZ_QJJU01000018.1"/>
</dbReference>
<dbReference type="OrthoDB" id="9767239at2"/>
<comment type="caution">
    <text evidence="4">The sequence shown here is derived from an EMBL/GenBank/DDBJ whole genome shotgun (WGS) entry which is preliminary data.</text>
</comment>
<proteinExistence type="predicted"/>
<name>A0A318HMZ9_9MYCO</name>
<dbReference type="InterPro" id="IPR050955">
    <property type="entry name" value="Plant_Biomass_Hydrol_Est"/>
</dbReference>
<dbReference type="GO" id="GO:0005576">
    <property type="term" value="C:extracellular region"/>
    <property type="evidence" value="ECO:0007669"/>
    <property type="project" value="InterPro"/>
</dbReference>
<evidence type="ECO:0000256" key="3">
    <source>
        <dbReference type="SAM" id="SignalP"/>
    </source>
</evidence>
<reference evidence="4 5" key="2">
    <citation type="submission" date="2018-06" db="EMBL/GenBank/DDBJ databases">
        <title>Sequencing of bacterial isolates from soil warming experiment in Harvard Forest, Massachusetts, USA.</title>
        <authorList>
            <person name="Deangelis K.PhD."/>
        </authorList>
    </citation>
    <scope>NUCLEOTIDE SEQUENCE [LARGE SCALE GENOMIC DNA]</scope>
    <source>
        <strain evidence="4 5">GAS496</strain>
    </source>
</reference>
<dbReference type="GO" id="GO:0016787">
    <property type="term" value="F:hydrolase activity"/>
    <property type="evidence" value="ECO:0007669"/>
    <property type="project" value="UniProtKB-KW"/>
</dbReference>
<evidence type="ECO:0000313" key="5">
    <source>
        <dbReference type="Proteomes" id="UP000247781"/>
    </source>
</evidence>
<dbReference type="EMBL" id="QJJU01000018">
    <property type="protein sequence ID" value="PXX05368.1"/>
    <property type="molecule type" value="Genomic_DNA"/>
</dbReference>
<dbReference type="PANTHER" id="PTHR43037">
    <property type="entry name" value="UNNAMED PRODUCT-RELATED"/>
    <property type="match status" value="1"/>
</dbReference>
<dbReference type="PANTHER" id="PTHR43037:SF1">
    <property type="entry name" value="BLL1128 PROTEIN"/>
    <property type="match status" value="1"/>
</dbReference>
<gene>
    <name evidence="4" type="ORF">C8E89_11872</name>
</gene>
<protein>
    <submittedName>
        <fullName evidence="4">Poly(3-hydroxybutyrate) depolymerase</fullName>
    </submittedName>
</protein>
<dbReference type="InterPro" id="IPR029058">
    <property type="entry name" value="AB_hydrolase_fold"/>
</dbReference>